<feature type="transmembrane region" description="Helical" evidence="1">
    <location>
        <begin position="138"/>
        <end position="157"/>
    </location>
</feature>
<dbReference type="GO" id="GO:0016020">
    <property type="term" value="C:membrane"/>
    <property type="evidence" value="ECO:0007669"/>
    <property type="project" value="InterPro"/>
</dbReference>
<evidence type="ECO:0000256" key="1">
    <source>
        <dbReference type="SAM" id="Phobius"/>
    </source>
</evidence>
<dbReference type="InterPro" id="IPR036890">
    <property type="entry name" value="HATPase_C_sf"/>
</dbReference>
<sequence length="371" mass="41388">MQNGSGNNRYNVRPRTAAISILLFWGFYYLSLSVRSVMMDYPGYREMFEERAAVAVTGMGLTWLLYLVLRSLQGRRLGVQVAAAFLASVPVSAAYAAANYYFLYVHDPQLRALHEGNAVNARAEKRRKPSHTIAQNALHWYFFVACWAALYLALSYASQVAGAERETARLRAATREAELRALRYQVNPHFLFNTLNSISSLVMARRGEQAESMILNLSRFFRTSLAADLTGDVRLEDEIALQRLYLEIEAIRFPERLRTEVTLEPGLEDACVPVMILQPLVENAIKHGVSPSREPVTIRIDARRARGGLRIEVADDGRALAPALGGTGLGLRNVSDRLKLRFGEEAEMMSGVRNEGGFSVVLSVPLVFRGC</sequence>
<dbReference type="Gene3D" id="3.30.565.10">
    <property type="entry name" value="Histidine kinase-like ATPase, C-terminal domain"/>
    <property type="match status" value="1"/>
</dbReference>
<gene>
    <name evidence="4" type="ORF">CKY28_02390</name>
</gene>
<keyword evidence="1" id="KW-0472">Membrane</keyword>
<evidence type="ECO:0000313" key="4">
    <source>
        <dbReference type="EMBL" id="PAX09611.1"/>
    </source>
</evidence>
<dbReference type="InterPro" id="IPR050640">
    <property type="entry name" value="Bact_2-comp_sensor_kinase"/>
</dbReference>
<evidence type="ECO:0000259" key="3">
    <source>
        <dbReference type="Pfam" id="PF06580"/>
    </source>
</evidence>
<dbReference type="InterPro" id="IPR010559">
    <property type="entry name" value="Sig_transdc_His_kin_internal"/>
</dbReference>
<evidence type="ECO:0000259" key="2">
    <source>
        <dbReference type="Pfam" id="PF02518"/>
    </source>
</evidence>
<dbReference type="InterPro" id="IPR003594">
    <property type="entry name" value="HATPase_dom"/>
</dbReference>
<dbReference type="RefSeq" id="WP_095996719.1">
    <property type="nucleotide sequence ID" value="NZ_NSLI01000001.1"/>
</dbReference>
<keyword evidence="5" id="KW-1185">Reference proteome</keyword>
<keyword evidence="4" id="KW-0418">Kinase</keyword>
<proteinExistence type="predicted"/>
<name>A0A2A2SKS2_9SPHN</name>
<organism evidence="4 5">
    <name type="scientific">Sphingomonas lenta</name>
    <dbReference type="NCBI Taxonomy" id="1141887"/>
    <lineage>
        <taxon>Bacteria</taxon>
        <taxon>Pseudomonadati</taxon>
        <taxon>Pseudomonadota</taxon>
        <taxon>Alphaproteobacteria</taxon>
        <taxon>Sphingomonadales</taxon>
        <taxon>Sphingomonadaceae</taxon>
        <taxon>Sphingomonas</taxon>
    </lineage>
</organism>
<protein>
    <submittedName>
        <fullName evidence="4">Sensor histidine kinase</fullName>
    </submittedName>
</protein>
<feature type="transmembrane region" description="Helical" evidence="1">
    <location>
        <begin position="52"/>
        <end position="69"/>
    </location>
</feature>
<dbReference type="AlphaFoldDB" id="A0A2A2SKS2"/>
<feature type="transmembrane region" description="Helical" evidence="1">
    <location>
        <begin position="81"/>
        <end position="103"/>
    </location>
</feature>
<dbReference type="OrthoDB" id="2514702at2"/>
<reference evidence="5" key="1">
    <citation type="submission" date="2017-09" db="EMBL/GenBank/DDBJ databases">
        <authorList>
            <person name="Feng G."/>
            <person name="Zhu H."/>
        </authorList>
    </citation>
    <scope>NUCLEOTIDE SEQUENCE [LARGE SCALE GENOMIC DNA]</scope>
    <source>
        <strain evidence="5">1PNM-20</strain>
    </source>
</reference>
<keyword evidence="1" id="KW-0812">Transmembrane</keyword>
<dbReference type="EMBL" id="NSLI01000001">
    <property type="protein sequence ID" value="PAX09611.1"/>
    <property type="molecule type" value="Genomic_DNA"/>
</dbReference>
<accession>A0A2A2SKS2</accession>
<dbReference type="Proteomes" id="UP000218151">
    <property type="component" value="Unassembled WGS sequence"/>
</dbReference>
<feature type="domain" description="Histidine kinase/HSP90-like ATPase" evidence="2">
    <location>
        <begin position="275"/>
        <end position="366"/>
    </location>
</feature>
<dbReference type="GO" id="GO:0000155">
    <property type="term" value="F:phosphorelay sensor kinase activity"/>
    <property type="evidence" value="ECO:0007669"/>
    <property type="project" value="InterPro"/>
</dbReference>
<dbReference type="Pfam" id="PF02518">
    <property type="entry name" value="HATPase_c"/>
    <property type="match status" value="1"/>
</dbReference>
<comment type="caution">
    <text evidence="4">The sequence shown here is derived from an EMBL/GenBank/DDBJ whole genome shotgun (WGS) entry which is preliminary data.</text>
</comment>
<dbReference type="PANTHER" id="PTHR34220:SF7">
    <property type="entry name" value="SENSOR HISTIDINE KINASE YPDA"/>
    <property type="match status" value="1"/>
</dbReference>
<dbReference type="Pfam" id="PF06580">
    <property type="entry name" value="His_kinase"/>
    <property type="match status" value="1"/>
</dbReference>
<keyword evidence="1" id="KW-1133">Transmembrane helix</keyword>
<feature type="transmembrane region" description="Helical" evidence="1">
    <location>
        <begin position="12"/>
        <end position="32"/>
    </location>
</feature>
<dbReference type="PANTHER" id="PTHR34220">
    <property type="entry name" value="SENSOR HISTIDINE KINASE YPDA"/>
    <property type="match status" value="1"/>
</dbReference>
<evidence type="ECO:0000313" key="5">
    <source>
        <dbReference type="Proteomes" id="UP000218151"/>
    </source>
</evidence>
<feature type="domain" description="Signal transduction histidine kinase internal region" evidence="3">
    <location>
        <begin position="177"/>
        <end position="257"/>
    </location>
</feature>
<dbReference type="SUPFAM" id="SSF55874">
    <property type="entry name" value="ATPase domain of HSP90 chaperone/DNA topoisomerase II/histidine kinase"/>
    <property type="match status" value="1"/>
</dbReference>
<keyword evidence="4" id="KW-0808">Transferase</keyword>